<dbReference type="InterPro" id="IPR013154">
    <property type="entry name" value="ADH-like_N"/>
</dbReference>
<dbReference type="Gene3D" id="3.90.180.10">
    <property type="entry name" value="Medium-chain alcohol dehydrogenases, catalytic domain"/>
    <property type="match status" value="1"/>
</dbReference>
<gene>
    <name evidence="4" type="ORF">ONZ51_g3474</name>
</gene>
<evidence type="ECO:0000256" key="2">
    <source>
        <dbReference type="RuleBase" id="RU361277"/>
    </source>
</evidence>
<accession>A0AAD7TZY3</accession>
<dbReference type="SMART" id="SM00829">
    <property type="entry name" value="PKS_ER"/>
    <property type="match status" value="1"/>
</dbReference>
<dbReference type="InterPro" id="IPR011032">
    <property type="entry name" value="GroES-like_sf"/>
</dbReference>
<reference evidence="4" key="1">
    <citation type="submission" date="2022-11" db="EMBL/GenBank/DDBJ databases">
        <title>Genome Sequence of Cubamyces cubensis.</title>
        <authorList>
            <person name="Buettner E."/>
        </authorList>
    </citation>
    <scope>NUCLEOTIDE SEQUENCE</scope>
    <source>
        <strain evidence="4">MPL-01</strain>
    </source>
</reference>
<evidence type="ECO:0000259" key="3">
    <source>
        <dbReference type="SMART" id="SM00829"/>
    </source>
</evidence>
<dbReference type="SUPFAM" id="SSF51735">
    <property type="entry name" value="NAD(P)-binding Rossmann-fold domains"/>
    <property type="match status" value="1"/>
</dbReference>
<dbReference type="PANTHER" id="PTHR42678:SF34">
    <property type="entry name" value="OS04G0183300 PROTEIN"/>
    <property type="match status" value="1"/>
</dbReference>
<name>A0AAD7TZY3_9APHY</name>
<dbReference type="GO" id="GO:0008270">
    <property type="term" value="F:zinc ion binding"/>
    <property type="evidence" value="ECO:0007669"/>
    <property type="project" value="InterPro"/>
</dbReference>
<keyword evidence="2" id="KW-0862">Zinc</keyword>
<dbReference type="Proteomes" id="UP001215151">
    <property type="component" value="Unassembled WGS sequence"/>
</dbReference>
<evidence type="ECO:0000313" key="5">
    <source>
        <dbReference type="Proteomes" id="UP001215151"/>
    </source>
</evidence>
<dbReference type="Gene3D" id="3.40.50.720">
    <property type="entry name" value="NAD(P)-binding Rossmann-like Domain"/>
    <property type="match status" value="1"/>
</dbReference>
<dbReference type="InterPro" id="IPR002328">
    <property type="entry name" value="ADH_Zn_CS"/>
</dbReference>
<dbReference type="InterPro" id="IPR020843">
    <property type="entry name" value="ER"/>
</dbReference>
<evidence type="ECO:0000313" key="4">
    <source>
        <dbReference type="EMBL" id="KAJ8488553.1"/>
    </source>
</evidence>
<proteinExistence type="inferred from homology"/>
<dbReference type="InterPro" id="IPR013149">
    <property type="entry name" value="ADH-like_C"/>
</dbReference>
<keyword evidence="5" id="KW-1185">Reference proteome</keyword>
<dbReference type="InterPro" id="IPR036291">
    <property type="entry name" value="NAD(P)-bd_dom_sf"/>
</dbReference>
<dbReference type="SUPFAM" id="SSF75304">
    <property type="entry name" value="Amidase signature (AS) enzymes"/>
    <property type="match status" value="1"/>
</dbReference>
<dbReference type="Pfam" id="PF01425">
    <property type="entry name" value="Amidase"/>
    <property type="match status" value="1"/>
</dbReference>
<dbReference type="PANTHER" id="PTHR42678">
    <property type="entry name" value="AMIDASE"/>
    <property type="match status" value="1"/>
</dbReference>
<dbReference type="AlphaFoldDB" id="A0AAD7TZY3"/>
<comment type="similarity">
    <text evidence="2">Belongs to the zinc-containing alcohol dehydrogenase family.</text>
</comment>
<sequence>MKALRYYGSEDIRLEVIPDPSPREGEVKIKIAWNGICGSDMHSWHAPLQGVSPSMTQPHPTTNEKLPVTMGHEFSGTVVEVGRGVDTSRIPLGAHVVVEPLLTCMKPTCHPCSMGMRNLCPLVTFIGIGGCGGGLAEYICVSQHLVYTLPPNVPLDVGALIEPLAVAWHAAKRSKLKAGDSVLILGGGPIGLLTLRVVKALGASWVGLSEPVSTRREHALKHGASAVFDPTSATADVVADVKNATGGRGADVVFDCAGVQRTLDTAFQAVKPRGMIVNVAVWVTRPELDIASMITKEVVLTSTLCYDREYPEVLEAVAQGKFDGLEDIITRRIGFSDFIEKGIKAMLYEQDKQGHQSSKQAVTAAVQFPDLYEASIAELQDGLEKGHFTSVDLVKAYFARIEEVNLQGPVLRAVIETNPSALEQAAELDLERRLLGPRGPLHGIPILLKDNIATLHSEGMNTTAGSFALLGSVVPRDAHVTAKLRAAGAILLGKANLSEWAHFRGSVPSGFSGRGGQATSAYVPLGDPSGSSSGSGIGTAIGLAAAALGTETDGSIISPSNMNNLVGIKPTVGLTSRAGVVPISTHQDTVGPMARSVADAATVLSIIAGRDPRDNFTLAQPLIVPDYTKALRADGLKGVRLGVPRKFFTRVNSNIVATFNASLDIIRSLGATIVDPADFPDFTELEASRNETIVTQTDFKASTVDVNQYISELLEVPTGVKNLADLIAFNIAHADEELVPPFWTDQSTFIASQNTTVDQAYFDAIAADKDLGATRGIDATLKDFKLDALLMPSAVAPGPAAIAGYPIITVPLGFLPPNTTLAPAQPTRSTGPNQPFGIAFMGTAFSEFSLVSFAFAYEQATHNRLKMLAFPQAIPKTQLSDIVGK</sequence>
<dbReference type="Pfam" id="PF08240">
    <property type="entry name" value="ADH_N"/>
    <property type="match status" value="1"/>
</dbReference>
<comment type="cofactor">
    <cofactor evidence="2">
        <name>Zn(2+)</name>
        <dbReference type="ChEBI" id="CHEBI:29105"/>
    </cofactor>
</comment>
<organism evidence="4 5">
    <name type="scientific">Trametes cubensis</name>
    <dbReference type="NCBI Taxonomy" id="1111947"/>
    <lineage>
        <taxon>Eukaryota</taxon>
        <taxon>Fungi</taxon>
        <taxon>Dikarya</taxon>
        <taxon>Basidiomycota</taxon>
        <taxon>Agaricomycotina</taxon>
        <taxon>Agaricomycetes</taxon>
        <taxon>Polyporales</taxon>
        <taxon>Polyporaceae</taxon>
        <taxon>Trametes</taxon>
    </lineage>
</organism>
<protein>
    <recommendedName>
        <fullName evidence="3">Enoyl reductase (ER) domain-containing protein</fullName>
    </recommendedName>
</protein>
<dbReference type="Gene3D" id="3.90.1300.10">
    <property type="entry name" value="Amidase signature (AS) domain"/>
    <property type="match status" value="1"/>
</dbReference>
<feature type="domain" description="Enoyl reductase (ER)" evidence="3">
    <location>
        <begin position="8"/>
        <end position="325"/>
    </location>
</feature>
<keyword evidence="1" id="KW-0560">Oxidoreductase</keyword>
<evidence type="ECO:0000256" key="1">
    <source>
        <dbReference type="ARBA" id="ARBA00023002"/>
    </source>
</evidence>
<dbReference type="InterPro" id="IPR023631">
    <property type="entry name" value="Amidase_dom"/>
</dbReference>
<dbReference type="InterPro" id="IPR036928">
    <property type="entry name" value="AS_sf"/>
</dbReference>
<comment type="caution">
    <text evidence="4">The sequence shown here is derived from an EMBL/GenBank/DDBJ whole genome shotgun (WGS) entry which is preliminary data.</text>
</comment>
<dbReference type="EMBL" id="JAPEVG010000061">
    <property type="protein sequence ID" value="KAJ8488553.1"/>
    <property type="molecule type" value="Genomic_DNA"/>
</dbReference>
<dbReference type="Pfam" id="PF00107">
    <property type="entry name" value="ADH_zinc_N"/>
    <property type="match status" value="1"/>
</dbReference>
<dbReference type="SUPFAM" id="SSF50129">
    <property type="entry name" value="GroES-like"/>
    <property type="match status" value="1"/>
</dbReference>
<dbReference type="CDD" id="cd08233">
    <property type="entry name" value="butanediol_DH_like"/>
    <property type="match status" value="1"/>
</dbReference>
<dbReference type="GO" id="GO:0016491">
    <property type="term" value="F:oxidoreductase activity"/>
    <property type="evidence" value="ECO:0007669"/>
    <property type="project" value="UniProtKB-KW"/>
</dbReference>
<keyword evidence="2" id="KW-0479">Metal-binding</keyword>
<dbReference type="PROSITE" id="PS00059">
    <property type="entry name" value="ADH_ZINC"/>
    <property type="match status" value="1"/>
</dbReference>